<organism evidence="11 12">
    <name type="scientific">Spirosoma endophyticum</name>
    <dbReference type="NCBI Taxonomy" id="662367"/>
    <lineage>
        <taxon>Bacteria</taxon>
        <taxon>Pseudomonadati</taxon>
        <taxon>Bacteroidota</taxon>
        <taxon>Cytophagia</taxon>
        <taxon>Cytophagales</taxon>
        <taxon>Cytophagaceae</taxon>
        <taxon>Spirosoma</taxon>
    </lineage>
</organism>
<dbReference type="Pfam" id="PF02770">
    <property type="entry name" value="Acyl-CoA_dh_M"/>
    <property type="match status" value="1"/>
</dbReference>
<dbReference type="Pfam" id="PF00441">
    <property type="entry name" value="Acyl-CoA_dh_1"/>
    <property type="match status" value="1"/>
</dbReference>
<evidence type="ECO:0000259" key="9">
    <source>
        <dbReference type="Pfam" id="PF02770"/>
    </source>
</evidence>
<reference evidence="11 12" key="1">
    <citation type="submission" date="2016-10" db="EMBL/GenBank/DDBJ databases">
        <authorList>
            <person name="de Groot N.N."/>
        </authorList>
    </citation>
    <scope>NUCLEOTIDE SEQUENCE [LARGE SCALE GENOMIC DNA]</scope>
    <source>
        <strain evidence="11 12">DSM 26130</strain>
    </source>
</reference>
<keyword evidence="6 7" id="KW-0560">Oxidoreductase</keyword>
<keyword evidence="4 7" id="KW-0285">Flavoprotein</keyword>
<dbReference type="SUPFAM" id="SSF47203">
    <property type="entry name" value="Acyl-CoA dehydrogenase C-terminal domain-like"/>
    <property type="match status" value="1"/>
</dbReference>
<accession>A0A1I1IX39</accession>
<dbReference type="Pfam" id="PF02771">
    <property type="entry name" value="Acyl-CoA_dh_N"/>
    <property type="match status" value="1"/>
</dbReference>
<feature type="domain" description="Acyl-CoA oxidase/dehydrogenase middle" evidence="9">
    <location>
        <begin position="130"/>
        <end position="223"/>
    </location>
</feature>
<dbReference type="FunFam" id="2.40.110.10:FF:000002">
    <property type="entry name" value="Acyl-CoA dehydrogenase fadE12"/>
    <property type="match status" value="1"/>
</dbReference>
<dbReference type="PANTHER" id="PTHR48083">
    <property type="entry name" value="MEDIUM-CHAIN SPECIFIC ACYL-COA DEHYDROGENASE, MITOCHONDRIAL-RELATED"/>
    <property type="match status" value="1"/>
</dbReference>
<dbReference type="Gene3D" id="2.40.110.10">
    <property type="entry name" value="Butyryl-CoA Dehydrogenase, subunit A, domain 2"/>
    <property type="match status" value="1"/>
</dbReference>
<dbReference type="InterPro" id="IPR006091">
    <property type="entry name" value="Acyl-CoA_Oxase/DH_mid-dom"/>
</dbReference>
<dbReference type="InterPro" id="IPR050741">
    <property type="entry name" value="Acyl-CoA_dehydrogenase"/>
</dbReference>
<dbReference type="PANTHER" id="PTHR48083:SF13">
    <property type="entry name" value="ACYL-COA DEHYDROGENASE FAMILY MEMBER 11"/>
    <property type="match status" value="1"/>
</dbReference>
<evidence type="ECO:0000256" key="2">
    <source>
        <dbReference type="ARBA" id="ARBA00009347"/>
    </source>
</evidence>
<dbReference type="InterPro" id="IPR036250">
    <property type="entry name" value="AcylCo_DH-like_C"/>
</dbReference>
<dbReference type="RefSeq" id="WP_093823489.1">
    <property type="nucleotide sequence ID" value="NZ_FOLQ01000001.1"/>
</dbReference>
<comment type="cofactor">
    <cofactor evidence="1 7">
        <name>FAD</name>
        <dbReference type="ChEBI" id="CHEBI:57692"/>
    </cofactor>
</comment>
<dbReference type="InterPro" id="IPR009075">
    <property type="entry name" value="AcylCo_DH/oxidase_C"/>
</dbReference>
<proteinExistence type="inferred from homology"/>
<dbReference type="EMBL" id="FOLQ01000001">
    <property type="protein sequence ID" value="SFC40272.1"/>
    <property type="molecule type" value="Genomic_DNA"/>
</dbReference>
<feature type="domain" description="Acyl-CoA dehydrogenase/oxidase N-terminal" evidence="10">
    <location>
        <begin position="8"/>
        <end position="126"/>
    </location>
</feature>
<dbReference type="SUPFAM" id="SSF56645">
    <property type="entry name" value="Acyl-CoA dehydrogenase NM domain-like"/>
    <property type="match status" value="1"/>
</dbReference>
<evidence type="ECO:0000313" key="12">
    <source>
        <dbReference type="Proteomes" id="UP000198598"/>
    </source>
</evidence>
<evidence type="ECO:0000259" key="10">
    <source>
        <dbReference type="Pfam" id="PF02771"/>
    </source>
</evidence>
<keyword evidence="12" id="KW-1185">Reference proteome</keyword>
<dbReference type="OrthoDB" id="1489360at2"/>
<dbReference type="GO" id="GO:0005737">
    <property type="term" value="C:cytoplasm"/>
    <property type="evidence" value="ECO:0007669"/>
    <property type="project" value="TreeGrafter"/>
</dbReference>
<evidence type="ECO:0000256" key="7">
    <source>
        <dbReference type="RuleBase" id="RU362125"/>
    </source>
</evidence>
<keyword evidence="5 7" id="KW-0274">FAD</keyword>
<dbReference type="InterPro" id="IPR013786">
    <property type="entry name" value="AcylCoA_DH/ox_N"/>
</dbReference>
<dbReference type="InterPro" id="IPR009100">
    <property type="entry name" value="AcylCoA_DH/oxidase_NM_dom_sf"/>
</dbReference>
<sequence>METIFTTERIRPLLARVREFVETELIPLEDGFSHQNLGALIPLLDQKREKVKASGLWGLHLSEKEGGHGLTLCEFGQISEALAHAPFFGHYVFGCQAPDIGNTELLHKFASDELKERYLKPLMAGEIRSCFSMTEPDFAGSNPTRMSTMAVRDRNAGAGDHYVINGRKWFTSSADGAAFAVVMAVTNPDAAPHQRASMIIVPTDTPGFTIERNIPVFGEAGEGWFSHAEVTYTNCRVPVSNVIAGEGLGFRLAQERLGPGRVHHCMRWIGNAEKAMDLMCKRAATREIEDGVMLGEKQFIQDFIAESRAEIDACRLYVLNTAYMIDTVGVSNVRDAVSAIKFYVANAFLRVLDRAIQVHGALGVTDDTVLSAMYRHERGARIWDGADEVHKQNLAISILKKYGLDVKQKARELRQFRQMMADQAAVE</sequence>
<evidence type="ECO:0000256" key="1">
    <source>
        <dbReference type="ARBA" id="ARBA00001974"/>
    </source>
</evidence>
<dbReference type="Gene3D" id="1.10.540.10">
    <property type="entry name" value="Acyl-CoA dehydrogenase/oxidase, N-terminal domain"/>
    <property type="match status" value="1"/>
</dbReference>
<dbReference type="AlphaFoldDB" id="A0A1I1IX39"/>
<dbReference type="GO" id="GO:0033539">
    <property type="term" value="P:fatty acid beta-oxidation using acyl-CoA dehydrogenase"/>
    <property type="evidence" value="ECO:0007669"/>
    <property type="project" value="TreeGrafter"/>
</dbReference>
<evidence type="ECO:0000256" key="5">
    <source>
        <dbReference type="ARBA" id="ARBA00022827"/>
    </source>
</evidence>
<protein>
    <submittedName>
        <fullName evidence="11">Acyl-CoA dehydrogenase</fullName>
    </submittedName>
</protein>
<evidence type="ECO:0000313" key="11">
    <source>
        <dbReference type="EMBL" id="SFC40272.1"/>
    </source>
</evidence>
<dbReference type="GO" id="GO:0003995">
    <property type="term" value="F:acyl-CoA dehydrogenase activity"/>
    <property type="evidence" value="ECO:0007669"/>
    <property type="project" value="TreeGrafter"/>
</dbReference>
<name>A0A1I1IX39_9BACT</name>
<gene>
    <name evidence="11" type="ORF">SAMN05216167_1011026</name>
</gene>
<comment type="subunit">
    <text evidence="3">Homodimer.</text>
</comment>
<feature type="domain" description="Acyl-CoA dehydrogenase/oxidase C-terminal" evidence="8">
    <location>
        <begin position="249"/>
        <end position="397"/>
    </location>
</feature>
<dbReference type="Proteomes" id="UP000198598">
    <property type="component" value="Unassembled WGS sequence"/>
</dbReference>
<evidence type="ECO:0000259" key="8">
    <source>
        <dbReference type="Pfam" id="PF00441"/>
    </source>
</evidence>
<evidence type="ECO:0000256" key="3">
    <source>
        <dbReference type="ARBA" id="ARBA00011738"/>
    </source>
</evidence>
<evidence type="ECO:0000256" key="6">
    <source>
        <dbReference type="ARBA" id="ARBA00023002"/>
    </source>
</evidence>
<dbReference type="InterPro" id="IPR046373">
    <property type="entry name" value="Acyl-CoA_Oxase/DH_mid-dom_sf"/>
</dbReference>
<dbReference type="InterPro" id="IPR037069">
    <property type="entry name" value="AcylCoA_DH/ox_N_sf"/>
</dbReference>
<dbReference type="GO" id="GO:0050660">
    <property type="term" value="F:flavin adenine dinucleotide binding"/>
    <property type="evidence" value="ECO:0007669"/>
    <property type="project" value="InterPro"/>
</dbReference>
<comment type="similarity">
    <text evidence="2 7">Belongs to the acyl-CoA dehydrogenase family.</text>
</comment>
<dbReference type="STRING" id="662367.SAMN05216167_1011026"/>
<evidence type="ECO:0000256" key="4">
    <source>
        <dbReference type="ARBA" id="ARBA00022630"/>
    </source>
</evidence>
<dbReference type="Gene3D" id="1.20.140.10">
    <property type="entry name" value="Butyryl-CoA Dehydrogenase, subunit A, domain 3"/>
    <property type="match status" value="1"/>
</dbReference>